<accession>A0ABS9MJA5</accession>
<dbReference type="RefSeq" id="WP_087231993.1">
    <property type="nucleotide sequence ID" value="NZ_JAKNHQ010000009.1"/>
</dbReference>
<dbReference type="Proteomes" id="UP001298681">
    <property type="component" value="Unassembled WGS sequence"/>
</dbReference>
<evidence type="ECO:0000256" key="12">
    <source>
        <dbReference type="SAM" id="Phobius"/>
    </source>
</evidence>
<feature type="transmembrane region" description="Helical" evidence="12">
    <location>
        <begin position="175"/>
        <end position="192"/>
    </location>
</feature>
<evidence type="ECO:0000256" key="1">
    <source>
        <dbReference type="ARBA" id="ARBA00001947"/>
    </source>
</evidence>
<keyword evidence="7" id="KW-0378">Hydrolase</keyword>
<evidence type="ECO:0000256" key="9">
    <source>
        <dbReference type="ARBA" id="ARBA00022989"/>
    </source>
</evidence>
<evidence type="ECO:0000256" key="4">
    <source>
        <dbReference type="ARBA" id="ARBA00022670"/>
    </source>
</evidence>
<keyword evidence="4 14" id="KW-0645">Protease</keyword>
<comment type="similarity">
    <text evidence="3">Belongs to the peptidase M50B family.</text>
</comment>
<keyword evidence="5 12" id="KW-0812">Transmembrane</keyword>
<evidence type="ECO:0000256" key="6">
    <source>
        <dbReference type="ARBA" id="ARBA00022723"/>
    </source>
</evidence>
<comment type="cofactor">
    <cofactor evidence="1">
        <name>Zn(2+)</name>
        <dbReference type="ChEBI" id="CHEBI:29105"/>
    </cofactor>
</comment>
<protein>
    <submittedName>
        <fullName evidence="14">Site-2 protease family protein</fullName>
    </submittedName>
</protein>
<keyword evidence="10" id="KW-0482">Metalloprotease</keyword>
<dbReference type="GO" id="GO:0006508">
    <property type="term" value="P:proteolysis"/>
    <property type="evidence" value="ECO:0007669"/>
    <property type="project" value="UniProtKB-KW"/>
</dbReference>
<dbReference type="Pfam" id="PF02163">
    <property type="entry name" value="Peptidase_M50"/>
    <property type="match status" value="1"/>
</dbReference>
<feature type="transmembrane region" description="Helical" evidence="12">
    <location>
        <begin position="7"/>
        <end position="26"/>
    </location>
</feature>
<reference evidence="14 15" key="1">
    <citation type="submission" date="2022-01" db="EMBL/GenBank/DDBJ databases">
        <title>Collection of gut derived symbiotic bacterial strains cultured from healthy donors.</title>
        <authorList>
            <person name="Lin H."/>
            <person name="Kohout C."/>
            <person name="Waligurski E."/>
            <person name="Pamer E.G."/>
        </authorList>
    </citation>
    <scope>NUCLEOTIDE SEQUENCE [LARGE SCALE GENOMIC DNA]</scope>
    <source>
        <strain evidence="14 15">DFI.7.58</strain>
    </source>
</reference>
<organism evidence="14 15">
    <name type="scientific">Anaeromassilibacillus senegalensis</name>
    <dbReference type="NCBI Taxonomy" id="1673717"/>
    <lineage>
        <taxon>Bacteria</taxon>
        <taxon>Bacillati</taxon>
        <taxon>Bacillota</taxon>
        <taxon>Clostridia</taxon>
        <taxon>Eubacteriales</taxon>
        <taxon>Acutalibacteraceae</taxon>
        <taxon>Anaeromassilibacillus</taxon>
    </lineage>
</organism>
<keyword evidence="8" id="KW-0862">Zinc</keyword>
<evidence type="ECO:0000256" key="8">
    <source>
        <dbReference type="ARBA" id="ARBA00022833"/>
    </source>
</evidence>
<feature type="transmembrane region" description="Helical" evidence="12">
    <location>
        <begin position="150"/>
        <end position="169"/>
    </location>
</feature>
<evidence type="ECO:0000256" key="10">
    <source>
        <dbReference type="ARBA" id="ARBA00023049"/>
    </source>
</evidence>
<evidence type="ECO:0000259" key="13">
    <source>
        <dbReference type="Pfam" id="PF02163"/>
    </source>
</evidence>
<evidence type="ECO:0000313" key="15">
    <source>
        <dbReference type="Proteomes" id="UP001298681"/>
    </source>
</evidence>
<gene>
    <name evidence="14" type="ORF">L0P57_08025</name>
</gene>
<dbReference type="EMBL" id="JAKNHQ010000009">
    <property type="protein sequence ID" value="MCG4610880.1"/>
    <property type="molecule type" value="Genomic_DNA"/>
</dbReference>
<sequence length="212" mass="22753">MTFSIGTCRVTVGFLFVAMLAFFLLLDTDGMAGPGIAAAALHECGHLAVLFAVGEPPKAIRLNPFGVEIVRRGEPRGYLREAAVDLAGPCVNLLVGGTCMLLLGTGAKKFAIANLMIGAMNLLPIDPLDGGQALHALLCLRLREETAARVGTAVSVLALLPLAIAGFLLLLRSRYNFSLLLVGCYLMLLLLLKRRRFGSERGFPREKTFPCR</sequence>
<evidence type="ECO:0000256" key="5">
    <source>
        <dbReference type="ARBA" id="ARBA00022692"/>
    </source>
</evidence>
<dbReference type="GO" id="GO:0008233">
    <property type="term" value="F:peptidase activity"/>
    <property type="evidence" value="ECO:0007669"/>
    <property type="project" value="UniProtKB-KW"/>
</dbReference>
<feature type="domain" description="Peptidase M50" evidence="13">
    <location>
        <begin position="110"/>
        <end position="159"/>
    </location>
</feature>
<evidence type="ECO:0000256" key="7">
    <source>
        <dbReference type="ARBA" id="ARBA00022801"/>
    </source>
</evidence>
<evidence type="ECO:0000256" key="2">
    <source>
        <dbReference type="ARBA" id="ARBA00004141"/>
    </source>
</evidence>
<evidence type="ECO:0000313" key="14">
    <source>
        <dbReference type="EMBL" id="MCG4610880.1"/>
    </source>
</evidence>
<proteinExistence type="inferred from homology"/>
<evidence type="ECO:0000256" key="11">
    <source>
        <dbReference type="ARBA" id="ARBA00023136"/>
    </source>
</evidence>
<keyword evidence="11 12" id="KW-0472">Membrane</keyword>
<dbReference type="PANTHER" id="PTHR39188">
    <property type="entry name" value="MEMBRANE-ASSOCIATED ZINC METALLOPROTEASE M50B"/>
    <property type="match status" value="1"/>
</dbReference>
<keyword evidence="6" id="KW-0479">Metal-binding</keyword>
<name>A0ABS9MJA5_9FIRM</name>
<keyword evidence="9 12" id="KW-1133">Transmembrane helix</keyword>
<comment type="caution">
    <text evidence="14">The sequence shown here is derived from an EMBL/GenBank/DDBJ whole genome shotgun (WGS) entry which is preliminary data.</text>
</comment>
<keyword evidence="15" id="KW-1185">Reference proteome</keyword>
<comment type="subcellular location">
    <subcellularLocation>
        <location evidence="2">Membrane</location>
        <topology evidence="2">Multi-pass membrane protein</topology>
    </subcellularLocation>
</comment>
<dbReference type="InterPro" id="IPR008915">
    <property type="entry name" value="Peptidase_M50"/>
</dbReference>
<dbReference type="PANTHER" id="PTHR39188:SF3">
    <property type="entry name" value="STAGE IV SPORULATION PROTEIN FB"/>
    <property type="match status" value="1"/>
</dbReference>
<evidence type="ECO:0000256" key="3">
    <source>
        <dbReference type="ARBA" id="ARBA00007931"/>
    </source>
</evidence>